<dbReference type="InterPro" id="IPR029055">
    <property type="entry name" value="Ntn_hydrolases_N"/>
</dbReference>
<dbReference type="GO" id="GO:0051603">
    <property type="term" value="P:proteolysis involved in protein catabolic process"/>
    <property type="evidence" value="ECO:0007669"/>
    <property type="project" value="InterPro"/>
</dbReference>
<reference evidence="3" key="1">
    <citation type="journal article" date="2017" name="Gigascience">
        <title>The genome draft of coconut (Cocos nucifera).</title>
        <authorList>
            <person name="Xiao Y."/>
            <person name="Xu P."/>
            <person name="Fan H."/>
            <person name="Baudouin L."/>
            <person name="Xia W."/>
            <person name="Bocs S."/>
            <person name="Xu J."/>
            <person name="Li Q."/>
            <person name="Guo A."/>
            <person name="Zhou L."/>
            <person name="Li J."/>
            <person name="Wu Y."/>
            <person name="Ma Z."/>
            <person name="Armero A."/>
            <person name="Issali A.E."/>
            <person name="Liu N."/>
            <person name="Peng M."/>
            <person name="Yang Y."/>
        </authorList>
    </citation>
    <scope>NUCLEOTIDE SEQUENCE</scope>
    <source>
        <tissue evidence="3">Spear leaf of Hainan Tall coconut</tissue>
    </source>
</reference>
<dbReference type="AlphaFoldDB" id="A0A8K0IHC3"/>
<dbReference type="Gene3D" id="3.60.20.10">
    <property type="entry name" value="Glutamine Phosphoribosylpyrophosphate, subunit 1, domain 1"/>
    <property type="match status" value="1"/>
</dbReference>
<evidence type="ECO:0000313" key="3">
    <source>
        <dbReference type="EMBL" id="KAG1358861.1"/>
    </source>
</evidence>
<evidence type="ECO:0000256" key="2">
    <source>
        <dbReference type="ARBA" id="ARBA00026071"/>
    </source>
</evidence>
<dbReference type="PANTHER" id="PTHR11599">
    <property type="entry name" value="PROTEASOME SUBUNIT ALPHA/BETA"/>
    <property type="match status" value="1"/>
</dbReference>
<dbReference type="Proteomes" id="UP000797356">
    <property type="component" value="Chromosome 8"/>
</dbReference>
<comment type="subunit">
    <text evidence="2">The 26S proteasome consists of a 20S proteasome core and two 19S regulatory subunits. The 20S proteasome core is composed of 28 subunits that are arranged in four stacked rings, resulting in a barrel-shaped structure. The two end rings are each formed by seven alpha subunits, and the two central rings are each formed by seven beta subunits. The catalytic chamber with the active sites is on the inside of the barrel.</text>
</comment>
<name>A0A8K0IHC3_COCNU</name>
<proteinExistence type="predicted"/>
<reference evidence="3" key="2">
    <citation type="submission" date="2019-07" db="EMBL/GenBank/DDBJ databases">
        <authorList>
            <person name="Yang Y."/>
            <person name="Bocs S."/>
            <person name="Baudouin L."/>
        </authorList>
    </citation>
    <scope>NUCLEOTIDE SEQUENCE</scope>
    <source>
        <tissue evidence="3">Spear leaf of Hainan Tall coconut</tissue>
    </source>
</reference>
<dbReference type="GO" id="GO:0005839">
    <property type="term" value="C:proteasome core complex"/>
    <property type="evidence" value="ECO:0007669"/>
    <property type="project" value="InterPro"/>
</dbReference>
<dbReference type="InterPro" id="IPR001353">
    <property type="entry name" value="Proteasome_sua/b"/>
</dbReference>
<keyword evidence="1 3" id="KW-0647">Proteasome</keyword>
<dbReference type="EMBL" id="CM017879">
    <property type="protein sequence ID" value="KAG1358861.1"/>
    <property type="molecule type" value="Genomic_DNA"/>
</dbReference>
<evidence type="ECO:0000313" key="4">
    <source>
        <dbReference type="Proteomes" id="UP000797356"/>
    </source>
</evidence>
<dbReference type="OrthoDB" id="431557at2759"/>
<dbReference type="Pfam" id="PF00227">
    <property type="entry name" value="Proteasome"/>
    <property type="match status" value="2"/>
</dbReference>
<sequence length="224" mass="24832">MIGGGKAVSGQIRNRIDQVGVNCDRLKTNEGVVLAVEKRVTSPLLEPSSVEKIMEIDEHIGCALSGLIADACTLVENARVETQNHRFSYGKPMSVESTAQAPCDLALRFGEGDEESMGEESIRIMFRNATSVYHAVWEENVCLFFWIAVMHGGQPKFGMRVGSDSVYSLFSHANQRYYTDPSGTFWQCDAKAIGSGSEGADSSLQEQYNREHYCLVIYVCYCLF</sequence>
<keyword evidence="4" id="KW-1185">Reference proteome</keyword>
<dbReference type="SUPFAM" id="SSF56235">
    <property type="entry name" value="N-terminal nucleophile aminohydrolases (Ntn hydrolases)"/>
    <property type="match status" value="1"/>
</dbReference>
<accession>A0A8K0IHC3</accession>
<dbReference type="InterPro" id="IPR050115">
    <property type="entry name" value="Proteasome_alpha"/>
</dbReference>
<organism evidence="3 4">
    <name type="scientific">Cocos nucifera</name>
    <name type="common">Coconut palm</name>
    <dbReference type="NCBI Taxonomy" id="13894"/>
    <lineage>
        <taxon>Eukaryota</taxon>
        <taxon>Viridiplantae</taxon>
        <taxon>Streptophyta</taxon>
        <taxon>Embryophyta</taxon>
        <taxon>Tracheophyta</taxon>
        <taxon>Spermatophyta</taxon>
        <taxon>Magnoliopsida</taxon>
        <taxon>Liliopsida</taxon>
        <taxon>Arecaceae</taxon>
        <taxon>Arecoideae</taxon>
        <taxon>Cocoseae</taxon>
        <taxon>Attaleinae</taxon>
        <taxon>Cocos</taxon>
    </lineage>
</organism>
<evidence type="ECO:0000256" key="1">
    <source>
        <dbReference type="ARBA" id="ARBA00022942"/>
    </source>
</evidence>
<comment type="caution">
    <text evidence="3">The sequence shown here is derived from an EMBL/GenBank/DDBJ whole genome shotgun (WGS) entry which is preliminary data.</text>
</comment>
<protein>
    <submittedName>
        <fullName evidence="3">Putative Proteasome subunit alpha type-5</fullName>
    </submittedName>
</protein>
<gene>
    <name evidence="3" type="ORF">COCNU_08G003070</name>
</gene>